<dbReference type="AlphaFoldDB" id="A0AAD6Z1E9"/>
<reference evidence="1" key="1">
    <citation type="submission" date="2023-03" db="EMBL/GenBank/DDBJ databases">
        <title>Massive genome expansion in bonnet fungi (Mycena s.s.) driven by repeated elements and novel gene families across ecological guilds.</title>
        <authorList>
            <consortium name="Lawrence Berkeley National Laboratory"/>
            <person name="Harder C.B."/>
            <person name="Miyauchi S."/>
            <person name="Viragh M."/>
            <person name="Kuo A."/>
            <person name="Thoen E."/>
            <person name="Andreopoulos B."/>
            <person name="Lu D."/>
            <person name="Skrede I."/>
            <person name="Drula E."/>
            <person name="Henrissat B."/>
            <person name="Morin E."/>
            <person name="Kohler A."/>
            <person name="Barry K."/>
            <person name="LaButti K."/>
            <person name="Morin E."/>
            <person name="Salamov A."/>
            <person name="Lipzen A."/>
            <person name="Mereny Z."/>
            <person name="Hegedus B."/>
            <person name="Baldrian P."/>
            <person name="Stursova M."/>
            <person name="Weitz H."/>
            <person name="Taylor A."/>
            <person name="Grigoriev I.V."/>
            <person name="Nagy L.G."/>
            <person name="Martin F."/>
            <person name="Kauserud H."/>
        </authorList>
    </citation>
    <scope>NUCLEOTIDE SEQUENCE</scope>
    <source>
        <strain evidence="1">CBHHK002</strain>
    </source>
</reference>
<gene>
    <name evidence="1" type="ORF">DFH08DRAFT_663717</name>
</gene>
<comment type="caution">
    <text evidence="1">The sequence shown here is derived from an EMBL/GenBank/DDBJ whole genome shotgun (WGS) entry which is preliminary data.</text>
</comment>
<dbReference type="Proteomes" id="UP001218218">
    <property type="component" value="Unassembled WGS sequence"/>
</dbReference>
<protein>
    <recommendedName>
        <fullName evidence="3">ATP-dependent DNA helicase</fullName>
    </recommendedName>
</protein>
<accession>A0AAD6Z1E9</accession>
<sequence>PPSSYFLEHSILAARNGDVDGLNDNVLGRMVGERRTFISVDKITTEAGANDPQVNDAMPVEYLQSLDASGLAPGELSLKV</sequence>
<dbReference type="EMBL" id="JARIHO010000112">
    <property type="protein sequence ID" value="KAJ7302751.1"/>
    <property type="molecule type" value="Genomic_DNA"/>
</dbReference>
<feature type="non-terminal residue" evidence="1">
    <location>
        <position position="80"/>
    </location>
</feature>
<evidence type="ECO:0000313" key="2">
    <source>
        <dbReference type="Proteomes" id="UP001218218"/>
    </source>
</evidence>
<evidence type="ECO:0000313" key="1">
    <source>
        <dbReference type="EMBL" id="KAJ7302751.1"/>
    </source>
</evidence>
<feature type="non-terminal residue" evidence="1">
    <location>
        <position position="1"/>
    </location>
</feature>
<name>A0AAD6Z1E9_9AGAR</name>
<organism evidence="1 2">
    <name type="scientific">Mycena albidolilacea</name>
    <dbReference type="NCBI Taxonomy" id="1033008"/>
    <lineage>
        <taxon>Eukaryota</taxon>
        <taxon>Fungi</taxon>
        <taxon>Dikarya</taxon>
        <taxon>Basidiomycota</taxon>
        <taxon>Agaricomycotina</taxon>
        <taxon>Agaricomycetes</taxon>
        <taxon>Agaricomycetidae</taxon>
        <taxon>Agaricales</taxon>
        <taxon>Marasmiineae</taxon>
        <taxon>Mycenaceae</taxon>
        <taxon>Mycena</taxon>
    </lineage>
</organism>
<keyword evidence="2" id="KW-1185">Reference proteome</keyword>
<proteinExistence type="predicted"/>
<evidence type="ECO:0008006" key="3">
    <source>
        <dbReference type="Google" id="ProtNLM"/>
    </source>
</evidence>